<dbReference type="GO" id="GO:0008564">
    <property type="term" value="F:protein-exporting ATPase activity"/>
    <property type="evidence" value="ECO:0007669"/>
    <property type="project" value="UniProtKB-EC"/>
</dbReference>
<organism evidence="10">
    <name type="scientific">Treponema denticola</name>
    <dbReference type="NCBI Taxonomy" id="158"/>
    <lineage>
        <taxon>Bacteria</taxon>
        <taxon>Pseudomonadati</taxon>
        <taxon>Spirochaetota</taxon>
        <taxon>Spirochaetia</taxon>
        <taxon>Spirochaetales</taxon>
        <taxon>Treponemataceae</taxon>
        <taxon>Treponema</taxon>
    </lineage>
</organism>
<dbReference type="SUPFAM" id="SSF52540">
    <property type="entry name" value="P-loop containing nucleoside triphosphate hydrolases"/>
    <property type="match status" value="1"/>
</dbReference>
<reference evidence="10" key="1">
    <citation type="submission" date="1996-11" db="EMBL/GenBank/DDBJ databases">
        <title>Genetic and transcriptional analysis of flgB flagellar operon constituents in the oral spirochete, treponema denticola, and their heterologous expression in enteric bacteria.</title>
        <authorList>
            <person name="Heinzerling H.F."/>
            <person name="Olivares M."/>
            <person name="Burne R.A."/>
        </authorList>
    </citation>
    <scope>NUCLEOTIDE SEQUENCE</scope>
    <source>
        <strain evidence="10">ATCC 35405</strain>
    </source>
</reference>
<dbReference type="AlphaFoldDB" id="O06682"/>
<dbReference type="Pfam" id="PF18269">
    <property type="entry name" value="T3SS_ATPase_C"/>
    <property type="match status" value="1"/>
</dbReference>
<dbReference type="Pfam" id="PF00006">
    <property type="entry name" value="ATP-synt_ab"/>
    <property type="match status" value="1"/>
</dbReference>
<proteinExistence type="predicted"/>
<dbReference type="InterPro" id="IPR027417">
    <property type="entry name" value="P-loop_NTPase"/>
</dbReference>
<dbReference type="EMBL" id="U78776">
    <property type="protein sequence ID" value="AAB57902.1"/>
    <property type="molecule type" value="Genomic_DNA"/>
</dbReference>
<dbReference type="GO" id="GO:0005524">
    <property type="term" value="F:ATP binding"/>
    <property type="evidence" value="ECO:0007669"/>
    <property type="project" value="UniProtKB-KW"/>
</dbReference>
<dbReference type="CDD" id="cd18117">
    <property type="entry name" value="ATP-synt_flagellum-secretory_path_III_N"/>
    <property type="match status" value="1"/>
</dbReference>
<protein>
    <submittedName>
        <fullName evidence="10">FliI</fullName>
    </submittedName>
</protein>
<name>O06682_TREDN</name>
<evidence type="ECO:0000313" key="10">
    <source>
        <dbReference type="EMBL" id="AAB57902.1"/>
    </source>
</evidence>
<dbReference type="GO" id="GO:0030254">
    <property type="term" value="P:protein secretion by the type III secretion system"/>
    <property type="evidence" value="ECO:0007669"/>
    <property type="project" value="InterPro"/>
</dbReference>
<keyword evidence="5" id="KW-0067">ATP-binding</keyword>
<dbReference type="InterPro" id="IPR040627">
    <property type="entry name" value="T3SS_ATPase_C"/>
</dbReference>
<comment type="catalytic activity">
    <reaction evidence="8">
        <text>ATP + H2O + cellular proteinSide 1 = ADP + phosphate + cellular proteinSide 2.</text>
        <dbReference type="EC" id="7.4.2.8"/>
    </reaction>
</comment>
<evidence type="ECO:0000256" key="6">
    <source>
        <dbReference type="ARBA" id="ARBA00022927"/>
    </source>
</evidence>
<dbReference type="NCBIfam" id="TIGR01026">
    <property type="entry name" value="fliI_yscN"/>
    <property type="match status" value="1"/>
</dbReference>
<sequence>MVDLFDKYTNAVSETDPIKFTGRVVRVHDKLIESEGPVASVGELCQIITDDNPDGLKAEVVGLNGTIVQLMSYTDVQGVKIGTLLLQAEKFYRPGWKYFTGPCVDALCKSADGKPEPYSAKRYPVVASPPDAMTRKPIRQRIVTGIRAIDSLLAVGRGQRLGIFAGTGIGKSTLLGMIARNTNADVNVIALIGERGREVLDFIEHDLGPEGLKHSVIVSATSDRKCLARIRGAYTATAIAEYFRDQGKDVMLLFDSVTRFAMAQREIGLAIGEPPATRGYTPSVFSSLPKLLERSGTSEKGSITGFYTVLVEGDDMNEPISDAVRGILDGHIVLDRNLAERGQYPAVNVLKSISSIIQQSIGTKHKDASKRMRTLLKDYTESEDMINLGAYQKGSSAAIDDAIDHYPRIYDFLTQEVDDPAKLKDTLQKLSDITGIDIPPEEFDEAGLGVGAIKKYAQSSEASALYKPDREVN</sequence>
<dbReference type="SMART" id="SM00382">
    <property type="entry name" value="AAA"/>
    <property type="match status" value="1"/>
</dbReference>
<comment type="subcellular location">
    <subcellularLocation>
        <location evidence="1">Cytoplasm</location>
    </subcellularLocation>
</comment>
<keyword evidence="7" id="KW-1278">Translocase</keyword>
<dbReference type="GO" id="GO:0016887">
    <property type="term" value="F:ATP hydrolysis activity"/>
    <property type="evidence" value="ECO:0007669"/>
    <property type="project" value="InterPro"/>
</dbReference>
<accession>O06682</accession>
<dbReference type="InterPro" id="IPR004100">
    <property type="entry name" value="ATPase_F1/V1/A1_a/bsu_N"/>
</dbReference>
<dbReference type="GO" id="GO:0046933">
    <property type="term" value="F:proton-transporting ATP synthase activity, rotational mechanism"/>
    <property type="evidence" value="ECO:0007669"/>
    <property type="project" value="TreeGrafter"/>
</dbReference>
<dbReference type="GO" id="GO:0030257">
    <property type="term" value="C:type III protein secretion system complex"/>
    <property type="evidence" value="ECO:0007669"/>
    <property type="project" value="InterPro"/>
</dbReference>
<dbReference type="InterPro" id="IPR020003">
    <property type="entry name" value="ATPase_a/bsu_AS"/>
</dbReference>
<dbReference type="PANTHER" id="PTHR15184:SF9">
    <property type="entry name" value="SPI-1 TYPE 3 SECRETION SYSTEM ATPASE"/>
    <property type="match status" value="1"/>
</dbReference>
<dbReference type="InterPro" id="IPR005714">
    <property type="entry name" value="ATPase_T3SS_FliI/YscN"/>
</dbReference>
<evidence type="ECO:0000259" key="9">
    <source>
        <dbReference type="SMART" id="SM00382"/>
    </source>
</evidence>
<dbReference type="PROSITE" id="PS00152">
    <property type="entry name" value="ATPASE_ALPHA_BETA"/>
    <property type="match status" value="1"/>
</dbReference>
<evidence type="ECO:0000256" key="4">
    <source>
        <dbReference type="ARBA" id="ARBA00022741"/>
    </source>
</evidence>
<dbReference type="FunFam" id="3.40.50.12240:FF:000002">
    <property type="entry name" value="Flagellum-specific ATP synthase FliI"/>
    <property type="match status" value="1"/>
</dbReference>
<dbReference type="Pfam" id="PF02874">
    <property type="entry name" value="ATP-synt_ab_N"/>
    <property type="match status" value="1"/>
</dbReference>
<feature type="domain" description="AAA+ ATPase" evidence="9">
    <location>
        <begin position="157"/>
        <end position="338"/>
    </location>
</feature>
<keyword evidence="4" id="KW-0547">Nucleotide-binding</keyword>
<dbReference type="Gene3D" id="3.40.50.12240">
    <property type="match status" value="1"/>
</dbReference>
<evidence type="ECO:0000256" key="5">
    <source>
        <dbReference type="ARBA" id="ARBA00022840"/>
    </source>
</evidence>
<keyword evidence="3" id="KW-0963">Cytoplasm</keyword>
<dbReference type="GO" id="GO:0005737">
    <property type="term" value="C:cytoplasm"/>
    <property type="evidence" value="ECO:0007669"/>
    <property type="project" value="UniProtKB-SubCell"/>
</dbReference>
<evidence type="ECO:0000256" key="7">
    <source>
        <dbReference type="ARBA" id="ARBA00022967"/>
    </source>
</evidence>
<dbReference type="InterPro" id="IPR003593">
    <property type="entry name" value="AAA+_ATPase"/>
</dbReference>
<dbReference type="InterPro" id="IPR000194">
    <property type="entry name" value="ATPase_F1/V1/A1_a/bsu_nucl-bd"/>
</dbReference>
<keyword evidence="6" id="KW-0653">Protein transport</keyword>
<dbReference type="PANTHER" id="PTHR15184">
    <property type="entry name" value="ATP SYNTHASE"/>
    <property type="match status" value="1"/>
</dbReference>
<dbReference type="InterPro" id="IPR050053">
    <property type="entry name" value="ATPase_alpha/beta_chains"/>
</dbReference>
<evidence type="ECO:0000256" key="3">
    <source>
        <dbReference type="ARBA" id="ARBA00022490"/>
    </source>
</evidence>
<evidence type="ECO:0000256" key="8">
    <source>
        <dbReference type="ARBA" id="ARBA00034006"/>
    </source>
</evidence>
<keyword evidence="2" id="KW-0813">Transport</keyword>
<gene>
    <name evidence="10" type="primary">fliI</name>
</gene>
<evidence type="ECO:0000256" key="2">
    <source>
        <dbReference type="ARBA" id="ARBA00022448"/>
    </source>
</evidence>
<evidence type="ECO:0000256" key="1">
    <source>
        <dbReference type="ARBA" id="ARBA00004496"/>
    </source>
</evidence>
<dbReference type="CDD" id="cd01136">
    <property type="entry name" value="ATPase_flagellum-secretory_path_III"/>
    <property type="match status" value="1"/>
</dbReference>